<dbReference type="OrthoDB" id="9810297at2"/>
<dbReference type="GO" id="GO:0003723">
    <property type="term" value="F:RNA binding"/>
    <property type="evidence" value="ECO:0007669"/>
    <property type="project" value="UniProtKB-UniRule"/>
</dbReference>
<dbReference type="GO" id="GO:0006355">
    <property type="term" value="P:regulation of DNA-templated transcription"/>
    <property type="evidence" value="ECO:0007669"/>
    <property type="project" value="InterPro"/>
</dbReference>
<evidence type="ECO:0000256" key="2">
    <source>
        <dbReference type="ARBA" id="ARBA00004496"/>
    </source>
</evidence>
<dbReference type="Gene3D" id="1.10.940.10">
    <property type="entry name" value="NusB-like"/>
    <property type="match status" value="1"/>
</dbReference>
<dbReference type="CDD" id="cd02440">
    <property type="entry name" value="AdoMet_MTases"/>
    <property type="match status" value="1"/>
</dbReference>
<dbReference type="Gene3D" id="3.40.50.150">
    <property type="entry name" value="Vaccinia Virus protein VP39"/>
    <property type="match status" value="1"/>
</dbReference>
<evidence type="ECO:0000256" key="1">
    <source>
        <dbReference type="ARBA" id="ARBA00002724"/>
    </source>
</evidence>
<comment type="caution">
    <text evidence="16">The sequence shown here is derived from an EMBL/GenBank/DDBJ whole genome shotgun (WGS) entry which is preliminary data.</text>
</comment>
<dbReference type="Gene3D" id="3.30.70.1170">
    <property type="entry name" value="Sun protein, domain 3"/>
    <property type="match status" value="1"/>
</dbReference>
<reference evidence="16 17" key="2">
    <citation type="submission" date="2019-01" db="EMBL/GenBank/DDBJ databases">
        <title>Motilimonas pumilus sp. nov., isolated from the gut of sea cucumber (Apostichopus japonicus).</title>
        <authorList>
            <person name="Wang F.-Q."/>
            <person name="Ren L.-H."/>
            <person name="Lin Y.-W."/>
            <person name="Sun G.-H."/>
            <person name="Du Z.-J."/>
            <person name="Zhao J.-X."/>
            <person name="Liu X.-J."/>
            <person name="Liu L.-J."/>
        </authorList>
    </citation>
    <scope>NUCLEOTIDE SEQUENCE [LARGE SCALE GENOMIC DNA]</scope>
    <source>
        <strain evidence="16 17">PLHSC7-2</strain>
    </source>
</reference>
<keyword evidence="7 14" id="KW-0489">Methyltransferase</keyword>
<evidence type="ECO:0000256" key="10">
    <source>
        <dbReference type="ARBA" id="ARBA00022884"/>
    </source>
</evidence>
<dbReference type="NCBIfam" id="NF008149">
    <property type="entry name" value="PRK10901.1"/>
    <property type="match status" value="1"/>
</dbReference>
<organism evidence="16 17">
    <name type="scientific">Motilimonas pumila</name>
    <dbReference type="NCBI Taxonomy" id="2303987"/>
    <lineage>
        <taxon>Bacteria</taxon>
        <taxon>Pseudomonadati</taxon>
        <taxon>Pseudomonadota</taxon>
        <taxon>Gammaproteobacteria</taxon>
        <taxon>Alteromonadales</taxon>
        <taxon>Alteromonadales genera incertae sedis</taxon>
        <taxon>Motilimonas</taxon>
    </lineage>
</organism>
<dbReference type="NCBIfam" id="TIGR00563">
    <property type="entry name" value="rsmB"/>
    <property type="match status" value="1"/>
</dbReference>
<dbReference type="InterPro" id="IPR006027">
    <property type="entry name" value="NusB_RsmB_TIM44"/>
</dbReference>
<dbReference type="InterPro" id="IPR049560">
    <property type="entry name" value="MeTrfase_RsmB-F_NOP2_cat"/>
</dbReference>
<keyword evidence="9 14" id="KW-0949">S-adenosyl-L-methionine</keyword>
<evidence type="ECO:0000256" key="12">
    <source>
        <dbReference type="ARBA" id="ARBA00031088"/>
    </source>
</evidence>
<evidence type="ECO:0000259" key="15">
    <source>
        <dbReference type="PROSITE" id="PS51686"/>
    </source>
</evidence>
<keyword evidence="17" id="KW-1185">Reference proteome</keyword>
<dbReference type="FunFam" id="1.10.940.10:FF:000002">
    <property type="entry name" value="Ribosomal RNA small subunit methyltransferase B"/>
    <property type="match status" value="1"/>
</dbReference>
<evidence type="ECO:0000256" key="4">
    <source>
        <dbReference type="ARBA" id="ARBA00012140"/>
    </source>
</evidence>
<evidence type="ECO:0000256" key="6">
    <source>
        <dbReference type="ARBA" id="ARBA00022552"/>
    </source>
</evidence>
<feature type="active site" description="Nucleophile" evidence="14">
    <location>
        <position position="376"/>
    </location>
</feature>
<dbReference type="GO" id="GO:0009383">
    <property type="term" value="F:rRNA (cytosine-C5-)-methyltransferase activity"/>
    <property type="evidence" value="ECO:0007669"/>
    <property type="project" value="TreeGrafter"/>
</dbReference>
<dbReference type="InterPro" id="IPR048019">
    <property type="entry name" value="RsmB-like_N"/>
</dbReference>
<gene>
    <name evidence="16" type="primary">rsmB</name>
    <name evidence="16" type="ORF">D1Z90_04085</name>
</gene>
<dbReference type="SUPFAM" id="SSF48013">
    <property type="entry name" value="NusB-like"/>
    <property type="match status" value="1"/>
</dbReference>
<dbReference type="Pfam" id="PF01189">
    <property type="entry name" value="Methyltr_RsmB-F"/>
    <property type="match status" value="1"/>
</dbReference>
<keyword evidence="8 14" id="KW-0808">Transferase</keyword>
<feature type="binding site" evidence="14">
    <location>
        <position position="323"/>
    </location>
    <ligand>
        <name>S-adenosyl-L-methionine</name>
        <dbReference type="ChEBI" id="CHEBI:59789"/>
    </ligand>
</feature>
<feature type="binding site" evidence="14">
    <location>
        <position position="278"/>
    </location>
    <ligand>
        <name>S-adenosyl-L-methionine</name>
        <dbReference type="ChEBI" id="CHEBI:59789"/>
    </ligand>
</feature>
<evidence type="ECO:0000256" key="14">
    <source>
        <dbReference type="PROSITE-ProRule" id="PRU01023"/>
    </source>
</evidence>
<dbReference type="FunFam" id="3.30.70.1170:FF:000002">
    <property type="entry name" value="Ribosomal RNA small subunit methyltransferase B"/>
    <property type="match status" value="1"/>
</dbReference>
<dbReference type="PANTHER" id="PTHR22807">
    <property type="entry name" value="NOP2 YEAST -RELATED NOL1/NOP2/FMU SUN DOMAIN-CONTAINING"/>
    <property type="match status" value="1"/>
</dbReference>
<reference evidence="16 17" key="1">
    <citation type="submission" date="2018-09" db="EMBL/GenBank/DDBJ databases">
        <authorList>
            <person name="Wang F."/>
        </authorList>
    </citation>
    <scope>NUCLEOTIDE SEQUENCE [LARGE SCALE GENOMIC DNA]</scope>
    <source>
        <strain evidence="16 17">PLHSC7-2</strain>
    </source>
</reference>
<evidence type="ECO:0000256" key="8">
    <source>
        <dbReference type="ARBA" id="ARBA00022679"/>
    </source>
</evidence>
<accession>A0A418YJ30</accession>
<dbReference type="InterPro" id="IPR001678">
    <property type="entry name" value="MeTrfase_RsmB-F_NOP2_dom"/>
</dbReference>
<dbReference type="Proteomes" id="UP000283255">
    <property type="component" value="Unassembled WGS sequence"/>
</dbReference>
<dbReference type="EC" id="2.1.1.176" evidence="4"/>
<dbReference type="GO" id="GO:0070475">
    <property type="term" value="P:rRNA base methylation"/>
    <property type="evidence" value="ECO:0007669"/>
    <property type="project" value="TreeGrafter"/>
</dbReference>
<comment type="catalytic activity">
    <reaction evidence="13">
        <text>cytidine(967) in 16S rRNA + S-adenosyl-L-methionine = 5-methylcytidine(967) in 16S rRNA + S-adenosyl-L-homocysteine + H(+)</text>
        <dbReference type="Rhea" id="RHEA:42748"/>
        <dbReference type="Rhea" id="RHEA-COMP:10219"/>
        <dbReference type="Rhea" id="RHEA-COMP:10220"/>
        <dbReference type="ChEBI" id="CHEBI:15378"/>
        <dbReference type="ChEBI" id="CHEBI:57856"/>
        <dbReference type="ChEBI" id="CHEBI:59789"/>
        <dbReference type="ChEBI" id="CHEBI:74483"/>
        <dbReference type="ChEBI" id="CHEBI:82748"/>
        <dbReference type="EC" id="2.1.1.176"/>
    </reaction>
</comment>
<evidence type="ECO:0000313" key="16">
    <source>
        <dbReference type="EMBL" id="RJG50661.1"/>
    </source>
</evidence>
<dbReference type="EMBL" id="QZCH01000002">
    <property type="protein sequence ID" value="RJG50661.1"/>
    <property type="molecule type" value="Genomic_DNA"/>
</dbReference>
<dbReference type="InterPro" id="IPR035926">
    <property type="entry name" value="NusB-like_sf"/>
</dbReference>
<dbReference type="PANTHER" id="PTHR22807:SF61">
    <property type="entry name" value="NOL1_NOP2_SUN FAMILY PROTEIN _ ANTITERMINATION NUSB DOMAIN-CONTAINING PROTEIN"/>
    <property type="match status" value="1"/>
</dbReference>
<evidence type="ECO:0000256" key="5">
    <source>
        <dbReference type="ARBA" id="ARBA00022490"/>
    </source>
</evidence>
<feature type="binding site" evidence="14">
    <location>
        <position position="304"/>
    </location>
    <ligand>
        <name>S-adenosyl-L-methionine</name>
        <dbReference type="ChEBI" id="CHEBI:59789"/>
    </ligand>
</feature>
<dbReference type="RefSeq" id="WP_119909462.1">
    <property type="nucleotide sequence ID" value="NZ_QZCH01000002.1"/>
</dbReference>
<comment type="similarity">
    <text evidence="3 14">Belongs to the class I-like SAM-binding methyltransferase superfamily. RsmB/NOP family.</text>
</comment>
<dbReference type="Pfam" id="PF22458">
    <property type="entry name" value="RsmF-B_ferredox"/>
    <property type="match status" value="1"/>
</dbReference>
<dbReference type="AlphaFoldDB" id="A0A418YJ30"/>
<name>A0A418YJ30_9GAMM</name>
<keyword evidence="5" id="KW-0963">Cytoplasm</keyword>
<keyword evidence="6" id="KW-0698">rRNA processing</keyword>
<dbReference type="SUPFAM" id="SSF53335">
    <property type="entry name" value="S-adenosyl-L-methionine-dependent methyltransferases"/>
    <property type="match status" value="1"/>
</dbReference>
<evidence type="ECO:0000256" key="13">
    <source>
        <dbReference type="ARBA" id="ARBA00047283"/>
    </source>
</evidence>
<dbReference type="PROSITE" id="PS51686">
    <property type="entry name" value="SAM_MT_RSMB_NOP"/>
    <property type="match status" value="1"/>
</dbReference>
<feature type="domain" description="SAM-dependent MTase RsmB/NOP-type" evidence="15">
    <location>
        <begin position="164"/>
        <end position="433"/>
    </location>
</feature>
<proteinExistence type="inferred from homology"/>
<dbReference type="CDD" id="cd00620">
    <property type="entry name" value="Methyltransferase_Sun"/>
    <property type="match status" value="1"/>
</dbReference>
<comment type="subcellular location">
    <subcellularLocation>
        <location evidence="2">Cytoplasm</location>
    </subcellularLocation>
</comment>
<evidence type="ECO:0000256" key="9">
    <source>
        <dbReference type="ARBA" id="ARBA00022691"/>
    </source>
</evidence>
<dbReference type="InterPro" id="IPR004573">
    <property type="entry name" value="rRNA_ssu_MeTfrase_B"/>
</dbReference>
<feature type="binding site" evidence="14">
    <location>
        <begin position="254"/>
        <end position="260"/>
    </location>
    <ligand>
        <name>S-adenosyl-L-methionine</name>
        <dbReference type="ChEBI" id="CHEBI:59789"/>
    </ligand>
</feature>
<dbReference type="InterPro" id="IPR054728">
    <property type="entry name" value="RsmB-like_ferredoxin"/>
</dbReference>
<evidence type="ECO:0000313" key="17">
    <source>
        <dbReference type="Proteomes" id="UP000283255"/>
    </source>
</evidence>
<sequence length="434" mass="48090">MANQNVRGTAAIVLNKVVEQGESLNTALPAAQQLVAPKDKALLQELCYGVLRWLPRLDFFAKQLMDKPLTGKKRPLHFLVLVGIYQILYTRIPAHAAVADTVNGIKTLKAPGLKGLVNAVLRNFQRQQDELIAAASDKPSLVFCHPNWLIKRLQHDYPAQYEAILAAANERSPMWLRVNQQRHSTAEYQALLAEQDIVSDVSAISPHALMLEKPTDVSKLPSFMQGDASVQDAAAQMAASLLAPQANERILDACAAPGGKTAHLLEIQPGISHLTAVDFDAKRLERVQQNLDRIGLHAELIHGDASQPNDWWDQQLFDRILLDAPCSATGVIRRHPDIKWLRRDSDIIELSKLQQAILQANWQLLKPGGTLLYATCSVLAIENVEQIRAFLAATPDASLVPINSEDTPEHPGWQILPGQDNMDGFYYARLRKSL</sequence>
<dbReference type="InterPro" id="IPR018314">
    <property type="entry name" value="RsmB/NOL1/NOP2-like_CS"/>
</dbReference>
<protein>
    <recommendedName>
        <fullName evidence="4">16S rRNA (cytosine(967)-C(5))-methyltransferase</fullName>
        <ecNumber evidence="4">2.1.1.176</ecNumber>
    </recommendedName>
    <alternativeName>
        <fullName evidence="11">16S rRNA m5C967 methyltransferase</fullName>
    </alternativeName>
    <alternativeName>
        <fullName evidence="12">rRNA (cytosine-C(5)-)-methyltransferase RsmB</fullName>
    </alternativeName>
</protein>
<dbReference type="NCBIfam" id="NF011494">
    <property type="entry name" value="PRK14902.1"/>
    <property type="match status" value="1"/>
</dbReference>
<dbReference type="Pfam" id="PF01029">
    <property type="entry name" value="NusB"/>
    <property type="match status" value="1"/>
</dbReference>
<dbReference type="InterPro" id="IPR023267">
    <property type="entry name" value="RCMT"/>
</dbReference>
<dbReference type="FunFam" id="3.40.50.150:FF:000257">
    <property type="entry name" value="16S rRNA methyltransferase"/>
    <property type="match status" value="1"/>
</dbReference>
<evidence type="ECO:0000256" key="7">
    <source>
        <dbReference type="ARBA" id="ARBA00022603"/>
    </source>
</evidence>
<dbReference type="PROSITE" id="PS01153">
    <property type="entry name" value="NOL1_NOP2_SUN"/>
    <property type="match status" value="1"/>
</dbReference>
<dbReference type="PRINTS" id="PR02008">
    <property type="entry name" value="RCMTFAMILY"/>
</dbReference>
<dbReference type="Gene3D" id="1.10.287.730">
    <property type="entry name" value="Helix hairpin bin"/>
    <property type="match status" value="1"/>
</dbReference>
<dbReference type="GO" id="GO:0005829">
    <property type="term" value="C:cytosol"/>
    <property type="evidence" value="ECO:0007669"/>
    <property type="project" value="TreeGrafter"/>
</dbReference>
<keyword evidence="10 14" id="KW-0694">RNA-binding</keyword>
<comment type="function">
    <text evidence="1">Specifically methylates the cytosine at position 967 (m5C967) of 16S rRNA.</text>
</comment>
<evidence type="ECO:0000256" key="11">
    <source>
        <dbReference type="ARBA" id="ARBA00030399"/>
    </source>
</evidence>
<evidence type="ECO:0000256" key="3">
    <source>
        <dbReference type="ARBA" id="ARBA00007494"/>
    </source>
</evidence>
<dbReference type="InterPro" id="IPR029063">
    <property type="entry name" value="SAM-dependent_MTases_sf"/>
</dbReference>